<dbReference type="Gene3D" id="3.30.200.20">
    <property type="entry name" value="Phosphorylase Kinase, domain 1"/>
    <property type="match status" value="1"/>
</dbReference>
<keyword evidence="4" id="KW-0067">ATP-binding</keyword>
<dbReference type="EMBL" id="FNVA01000001">
    <property type="protein sequence ID" value="SEF77764.1"/>
    <property type="molecule type" value="Genomic_DNA"/>
</dbReference>
<dbReference type="PROSITE" id="PS00108">
    <property type="entry name" value="PROTEIN_KINASE_ST"/>
    <property type="match status" value="1"/>
</dbReference>
<dbReference type="SUPFAM" id="SSF56112">
    <property type="entry name" value="Protein kinase-like (PK-like)"/>
    <property type="match status" value="1"/>
</dbReference>
<dbReference type="SMART" id="SM00220">
    <property type="entry name" value="S_TKc"/>
    <property type="match status" value="1"/>
</dbReference>
<dbReference type="PANTHER" id="PTHR43289:SF6">
    <property type="entry name" value="SERINE_THREONINE-PROTEIN KINASE NEKL-3"/>
    <property type="match status" value="1"/>
</dbReference>
<evidence type="ECO:0000256" key="1">
    <source>
        <dbReference type="ARBA" id="ARBA00022679"/>
    </source>
</evidence>
<sequence length="1031" mass="112258">MEFKAEEWNRVKELFLAALVHEQPGDRIAWLRREEPSPSVREAVERLLDAHEEADILFRLDGALDHPSAAELGHLAAGTILAERFRVVRFLARGGMGEVYEALDLEFNAAVAIKTIRPEIADNPEALARFKREVHLARRVTHPNVCRIFDLFRHRNISGGGDVLFVSMELVHGNTLAAYLKERGLLEPAEALPLLRQILAGVDAAHQVGVLHRDLKPANILLELARDGSLRAAISDFGLAWNLNSSGDSLASGTGPMVIGTPEFMSPEQIEGRTLTPASDLYSLGLVIHRMITGVNVFAGDTPLLAALRRLHEVPPPPSLLVPELGHSWDDLVLRCLDPDPARRFSNALAVLSALPAPSPAATPQPTAVALVPAVETVILVPAHRWSAWFGWKSLTATAALLLLVGWGAIVLYRHHLRAHPVTGLTAVLADFVNTTGEPVFDRTMNIALSEKLQQTPFLNLMSDARIRLGLRYMGMPDTERLTQSVAGQVCRRMGAQAVLQGSIASTASGYTVILRALPCAAGDAFAVRQAQVTQRSQVVQALNQVADAIRPALGESAASIHKYDVPAWEATTPSLDALMAFSDGHRAWNTSGEAAALPYFEHAIALDPNFAMAYARLGTVYGNMGETQRSHDAIRKAYDLRDRVTERERFYIVSHFYAFVTGEIDREMATYEEWARAYPVDMAWTINLSVDYAMTGQFDKAIELQQKAIRDAPGNAPSYGDLAQLYLAVDRPDEALAVLDEAKQLHLQDANTRLIQYSLLFYRGDAPAMRQLVASAEQEAGIGDMLLAQQAATEDRMGDLNAGRDFALRAAALAQQQGNPEVSANWIAGEALRQAELGNTHVARELAARALATPKAAAGSDVQVLVAFTDAQTGETHQAEALLASLAHDHPLDSLVQSYWIPVIRARLALTEGHPEQTLQLLEPARHYDMGIFSPGQCMDAAYLRALALLDQHRGNAAAAEFGNILAHRGFVLNCPTSALATLGLARALSQSGDMSSSRAAYQDLFALWKDADPRAPLAASAQAEYRALR</sequence>
<dbReference type="InterPro" id="IPR011990">
    <property type="entry name" value="TPR-like_helical_dom_sf"/>
</dbReference>
<dbReference type="InterPro" id="IPR008271">
    <property type="entry name" value="Ser/Thr_kinase_AS"/>
</dbReference>
<evidence type="ECO:0000256" key="3">
    <source>
        <dbReference type="ARBA" id="ARBA00022777"/>
    </source>
</evidence>
<dbReference type="CDD" id="cd14014">
    <property type="entry name" value="STKc_PknB_like"/>
    <property type="match status" value="1"/>
</dbReference>
<keyword evidence="3 7" id="KW-0418">Kinase</keyword>
<evidence type="ECO:0000313" key="8">
    <source>
        <dbReference type="Proteomes" id="UP000236728"/>
    </source>
</evidence>
<dbReference type="InterPro" id="IPR011009">
    <property type="entry name" value="Kinase-like_dom_sf"/>
</dbReference>
<dbReference type="InterPro" id="IPR019734">
    <property type="entry name" value="TPR_rpt"/>
</dbReference>
<keyword evidence="8" id="KW-1185">Reference proteome</keyword>
<keyword evidence="5" id="KW-0802">TPR repeat</keyword>
<keyword evidence="1" id="KW-0808">Transferase</keyword>
<dbReference type="Pfam" id="PF14559">
    <property type="entry name" value="TPR_19"/>
    <property type="match status" value="1"/>
</dbReference>
<dbReference type="InterPro" id="IPR000719">
    <property type="entry name" value="Prot_kinase_dom"/>
</dbReference>
<feature type="domain" description="Protein kinase" evidence="6">
    <location>
        <begin position="85"/>
        <end position="362"/>
    </location>
</feature>
<dbReference type="PROSITE" id="PS50005">
    <property type="entry name" value="TPR"/>
    <property type="match status" value="1"/>
</dbReference>
<protein>
    <submittedName>
        <fullName evidence="7">Serine/threonine protein kinase</fullName>
    </submittedName>
</protein>
<gene>
    <name evidence="7" type="ORF">SAMN05421819_1160</name>
</gene>
<evidence type="ECO:0000256" key="5">
    <source>
        <dbReference type="PROSITE-ProRule" id="PRU00339"/>
    </source>
</evidence>
<accession>A0A1H5US14</accession>
<keyword evidence="7" id="KW-0723">Serine/threonine-protein kinase</keyword>
<dbReference type="Pfam" id="PF13431">
    <property type="entry name" value="TPR_17"/>
    <property type="match status" value="1"/>
</dbReference>
<dbReference type="Gene3D" id="1.25.40.10">
    <property type="entry name" value="Tetratricopeptide repeat domain"/>
    <property type="match status" value="2"/>
</dbReference>
<dbReference type="Gene3D" id="1.10.510.10">
    <property type="entry name" value="Transferase(Phosphotransferase) domain 1"/>
    <property type="match status" value="1"/>
</dbReference>
<dbReference type="AlphaFoldDB" id="A0A1H5US14"/>
<evidence type="ECO:0000259" key="6">
    <source>
        <dbReference type="PROSITE" id="PS50011"/>
    </source>
</evidence>
<dbReference type="Pfam" id="PF00069">
    <property type="entry name" value="Pkinase"/>
    <property type="match status" value="1"/>
</dbReference>
<dbReference type="PROSITE" id="PS50011">
    <property type="entry name" value="PROTEIN_KINASE_DOM"/>
    <property type="match status" value="1"/>
</dbReference>
<name>A0A1H5US14_9BACT</name>
<evidence type="ECO:0000256" key="2">
    <source>
        <dbReference type="ARBA" id="ARBA00022741"/>
    </source>
</evidence>
<keyword evidence="2" id="KW-0547">Nucleotide-binding</keyword>
<reference evidence="7 8" key="1">
    <citation type="submission" date="2016-10" db="EMBL/GenBank/DDBJ databases">
        <authorList>
            <person name="de Groot N.N."/>
        </authorList>
    </citation>
    <scope>NUCLEOTIDE SEQUENCE [LARGE SCALE GENOMIC DNA]</scope>
    <source>
        <strain evidence="7 8">DSM 22489</strain>
    </source>
</reference>
<organism evidence="7 8">
    <name type="scientific">Bryocella elongata</name>
    <dbReference type="NCBI Taxonomy" id="863522"/>
    <lineage>
        <taxon>Bacteria</taxon>
        <taxon>Pseudomonadati</taxon>
        <taxon>Acidobacteriota</taxon>
        <taxon>Terriglobia</taxon>
        <taxon>Terriglobales</taxon>
        <taxon>Acidobacteriaceae</taxon>
        <taxon>Bryocella</taxon>
    </lineage>
</organism>
<feature type="repeat" description="TPR" evidence="5">
    <location>
        <begin position="612"/>
        <end position="645"/>
    </location>
</feature>
<dbReference type="SUPFAM" id="SSF48452">
    <property type="entry name" value="TPR-like"/>
    <property type="match status" value="1"/>
</dbReference>
<dbReference type="PANTHER" id="PTHR43289">
    <property type="entry name" value="MITOGEN-ACTIVATED PROTEIN KINASE KINASE KINASE 20-RELATED"/>
    <property type="match status" value="1"/>
</dbReference>
<proteinExistence type="predicted"/>
<evidence type="ECO:0000313" key="7">
    <source>
        <dbReference type="EMBL" id="SEF77764.1"/>
    </source>
</evidence>
<dbReference type="Proteomes" id="UP000236728">
    <property type="component" value="Unassembled WGS sequence"/>
</dbReference>
<dbReference type="GO" id="GO:0004674">
    <property type="term" value="F:protein serine/threonine kinase activity"/>
    <property type="evidence" value="ECO:0007669"/>
    <property type="project" value="UniProtKB-KW"/>
</dbReference>
<evidence type="ECO:0000256" key="4">
    <source>
        <dbReference type="ARBA" id="ARBA00022840"/>
    </source>
</evidence>
<dbReference type="GO" id="GO:0005524">
    <property type="term" value="F:ATP binding"/>
    <property type="evidence" value="ECO:0007669"/>
    <property type="project" value="UniProtKB-KW"/>
</dbReference>